<dbReference type="PANTHER" id="PTHR30486:SF15">
    <property type="entry name" value="TYPE II_IV SECRETION SYSTEM ATPASE"/>
    <property type="match status" value="1"/>
</dbReference>
<comment type="similarity">
    <text evidence="1">Belongs to the GSP E family.</text>
</comment>
<accession>A0A1A5XIQ6</accession>
<evidence type="ECO:0000256" key="1">
    <source>
        <dbReference type="ARBA" id="ARBA00006611"/>
    </source>
</evidence>
<dbReference type="EMBL" id="QJJV01000007">
    <property type="protein sequence ID" value="PXX16809.1"/>
    <property type="molecule type" value="Genomic_DNA"/>
</dbReference>
<dbReference type="InterPro" id="IPR027417">
    <property type="entry name" value="P-loop_NTPase"/>
</dbReference>
<dbReference type="GO" id="GO:0016887">
    <property type="term" value="F:ATP hydrolysis activity"/>
    <property type="evidence" value="ECO:0007669"/>
    <property type="project" value="InterPro"/>
</dbReference>
<evidence type="ECO:0000313" key="5">
    <source>
        <dbReference type="Proteomes" id="UP000183529"/>
    </source>
</evidence>
<dbReference type="CDD" id="cd01130">
    <property type="entry name" value="VirB11-like_ATPase"/>
    <property type="match status" value="1"/>
</dbReference>
<dbReference type="Proteomes" id="UP000183529">
    <property type="component" value="Unassembled WGS sequence"/>
</dbReference>
<dbReference type="PANTHER" id="PTHR30486">
    <property type="entry name" value="TWITCHING MOTILITY PROTEIN PILT"/>
    <property type="match status" value="1"/>
</dbReference>
<reference evidence="4 5" key="1">
    <citation type="submission" date="2016-10" db="EMBL/GenBank/DDBJ databases">
        <authorList>
            <person name="Varghese N."/>
            <person name="Submissions S."/>
        </authorList>
    </citation>
    <scope>NUCLEOTIDE SEQUENCE [LARGE SCALE GENOMIC DNA]</scope>
    <source>
        <strain evidence="4 5">LMG 22274</strain>
    </source>
</reference>
<dbReference type="OrthoDB" id="9810761at2"/>
<reference evidence="3 6" key="2">
    <citation type="submission" date="2018-05" db="EMBL/GenBank/DDBJ databases">
        <title>Genomic Encyclopedia of Type Strains, Phase IV (KMG-V): Genome sequencing to study the core and pangenomes of soil and plant-associated prokaryotes.</title>
        <authorList>
            <person name="Whitman W."/>
        </authorList>
    </citation>
    <scope>NUCLEOTIDE SEQUENCE [LARGE SCALE GENOMIC DNA]</scope>
    <source>
        <strain evidence="3 6">SIr-6563</strain>
    </source>
</reference>
<dbReference type="AlphaFoldDB" id="A0A1A5XIQ6"/>
<proteinExistence type="inferred from homology"/>
<gene>
    <name evidence="3" type="ORF">C7400_10718</name>
    <name evidence="4" type="ORF">SAMN05216550_107328</name>
</gene>
<sequence>MSLREQIFSQRIEPALAETAKSGAGVASASAASAAVAAAAAAASIKSDAYRKLKYEMHQAVLERVELERLTRLPQDQIRQEIATLIARMLEEQKAPASDLERRQLAIDVYDEMFGFGPIEVLLRDPGVSDILVNTARQTYVERKGRLELTDVTFYDDAHLMKVIEKIVSRVGRRIDESSPMVDARLPDGSRVNAIIPPLAVDGPLVSIRRFAVKPLMIEDLVALQTLTPPMADVLNGLARAKINMLVSGGTGSGKTTLLNVLSAFIPDDERIVTIEDAAELQLHQTHVLRLETRPPNIEGRGEITQRSLVRNALRMRPDRIILGEVRGAEALDMLNAMNTGHEGSLATIHANTPRDALTRLENMINLGGLALPPRTMRQQIASAISVVVQVARLTDGRRRLMSISEITGMEGDVVNMQEIFTFKRTGVDGAGNVQGHFCATGVRPRFSDRLAAFGVNLPDAVFDPGRRFDVA</sequence>
<organism evidence="4 5">
    <name type="scientific">Paraburkholderia tropica</name>
    <dbReference type="NCBI Taxonomy" id="92647"/>
    <lineage>
        <taxon>Bacteria</taxon>
        <taxon>Pseudomonadati</taxon>
        <taxon>Pseudomonadota</taxon>
        <taxon>Betaproteobacteria</taxon>
        <taxon>Burkholderiales</taxon>
        <taxon>Burkholderiaceae</taxon>
        <taxon>Paraburkholderia</taxon>
    </lineage>
</organism>
<dbReference type="Proteomes" id="UP000247515">
    <property type="component" value="Unassembled WGS sequence"/>
</dbReference>
<evidence type="ECO:0000313" key="4">
    <source>
        <dbReference type="EMBL" id="SEJ71586.1"/>
    </source>
</evidence>
<dbReference type="Gene3D" id="3.40.50.300">
    <property type="entry name" value="P-loop containing nucleotide triphosphate hydrolases"/>
    <property type="match status" value="1"/>
</dbReference>
<evidence type="ECO:0000313" key="6">
    <source>
        <dbReference type="Proteomes" id="UP000247515"/>
    </source>
</evidence>
<dbReference type="SUPFAM" id="SSF52540">
    <property type="entry name" value="P-loop containing nucleoside triphosphate hydrolases"/>
    <property type="match status" value="1"/>
</dbReference>
<dbReference type="Pfam" id="PF00437">
    <property type="entry name" value="T2SSE"/>
    <property type="match status" value="1"/>
</dbReference>
<keyword evidence="6" id="KW-1185">Reference proteome</keyword>
<dbReference type="Gene3D" id="3.30.450.380">
    <property type="match status" value="1"/>
</dbReference>
<dbReference type="InterPro" id="IPR050921">
    <property type="entry name" value="T4SS_GSP_E_ATPase"/>
</dbReference>
<protein>
    <submittedName>
        <fullName evidence="4">Pilus assembly protein CpaF</fullName>
    </submittedName>
</protein>
<feature type="domain" description="Bacterial type II secretion system protein E" evidence="2">
    <location>
        <begin position="115"/>
        <end position="394"/>
    </location>
</feature>
<evidence type="ECO:0000313" key="3">
    <source>
        <dbReference type="EMBL" id="PXX16809.1"/>
    </source>
</evidence>
<dbReference type="RefSeq" id="WP_065058576.1">
    <property type="nucleotide sequence ID" value="NZ_CADFGN010000008.1"/>
</dbReference>
<dbReference type="InterPro" id="IPR001482">
    <property type="entry name" value="T2SS/T4SS_dom"/>
</dbReference>
<comment type="caution">
    <text evidence="4">The sequence shown here is derived from an EMBL/GenBank/DDBJ whole genome shotgun (WGS) entry which is preliminary data.</text>
</comment>
<name>A0A1A5XIQ6_9BURK</name>
<evidence type="ECO:0000259" key="2">
    <source>
        <dbReference type="Pfam" id="PF00437"/>
    </source>
</evidence>
<dbReference type="EMBL" id="FNZM01000007">
    <property type="protein sequence ID" value="SEJ71586.1"/>
    <property type="molecule type" value="Genomic_DNA"/>
</dbReference>